<feature type="region of interest" description="Disordered" evidence="1">
    <location>
        <begin position="838"/>
        <end position="886"/>
    </location>
</feature>
<feature type="compositionally biased region" description="Basic and acidic residues" evidence="1">
    <location>
        <begin position="955"/>
        <end position="965"/>
    </location>
</feature>
<dbReference type="AlphaFoldDB" id="A0A218Z5N5"/>
<dbReference type="InParanoid" id="A0A218Z5N5"/>
<evidence type="ECO:0000313" key="3">
    <source>
        <dbReference type="Proteomes" id="UP000242519"/>
    </source>
</evidence>
<feature type="region of interest" description="Disordered" evidence="1">
    <location>
        <begin position="122"/>
        <end position="154"/>
    </location>
</feature>
<feature type="region of interest" description="Disordered" evidence="1">
    <location>
        <begin position="920"/>
        <end position="982"/>
    </location>
</feature>
<reference evidence="2 3" key="1">
    <citation type="submission" date="2017-04" db="EMBL/GenBank/DDBJ databases">
        <title>Draft genome sequence of Marssonina coronaria NL1: causal agent of apple blotch.</title>
        <authorList>
            <person name="Cheng Q."/>
        </authorList>
    </citation>
    <scope>NUCLEOTIDE SEQUENCE [LARGE SCALE GENOMIC DNA]</scope>
    <source>
        <strain evidence="2 3">NL1</strain>
    </source>
</reference>
<feature type="compositionally biased region" description="Polar residues" evidence="1">
    <location>
        <begin position="42"/>
        <end position="63"/>
    </location>
</feature>
<proteinExistence type="predicted"/>
<organism evidence="2 3">
    <name type="scientific">Diplocarpon coronariae</name>
    <dbReference type="NCBI Taxonomy" id="2795749"/>
    <lineage>
        <taxon>Eukaryota</taxon>
        <taxon>Fungi</taxon>
        <taxon>Dikarya</taxon>
        <taxon>Ascomycota</taxon>
        <taxon>Pezizomycotina</taxon>
        <taxon>Leotiomycetes</taxon>
        <taxon>Helotiales</taxon>
        <taxon>Drepanopezizaceae</taxon>
        <taxon>Diplocarpon</taxon>
    </lineage>
</organism>
<feature type="compositionally biased region" description="Polar residues" evidence="1">
    <location>
        <begin position="267"/>
        <end position="284"/>
    </location>
</feature>
<gene>
    <name evidence="2" type="ORF">B2J93_5055</name>
</gene>
<dbReference type="EMBL" id="MZNU01000208">
    <property type="protein sequence ID" value="OWP02833.1"/>
    <property type="molecule type" value="Genomic_DNA"/>
</dbReference>
<feature type="compositionally biased region" description="Basic and acidic residues" evidence="1">
    <location>
        <begin position="926"/>
        <end position="935"/>
    </location>
</feature>
<comment type="caution">
    <text evidence="2">The sequence shown here is derived from an EMBL/GenBank/DDBJ whole genome shotgun (WGS) entry which is preliminary data.</text>
</comment>
<dbReference type="STRING" id="503106.A0A218Z5N5"/>
<feature type="region of interest" description="Disordered" evidence="1">
    <location>
        <begin position="683"/>
        <end position="745"/>
    </location>
</feature>
<feature type="region of interest" description="Disordered" evidence="1">
    <location>
        <begin position="1"/>
        <end position="63"/>
    </location>
</feature>
<evidence type="ECO:0000256" key="1">
    <source>
        <dbReference type="SAM" id="MobiDB-lite"/>
    </source>
</evidence>
<feature type="compositionally biased region" description="Basic and acidic residues" evidence="1">
    <location>
        <begin position="705"/>
        <end position="714"/>
    </location>
</feature>
<dbReference type="Proteomes" id="UP000242519">
    <property type="component" value="Unassembled WGS sequence"/>
</dbReference>
<name>A0A218Z5N5_9HELO</name>
<feature type="compositionally biased region" description="Basic and acidic residues" evidence="1">
    <location>
        <begin position="286"/>
        <end position="296"/>
    </location>
</feature>
<feature type="compositionally biased region" description="Low complexity" evidence="1">
    <location>
        <begin position="299"/>
        <end position="312"/>
    </location>
</feature>
<evidence type="ECO:0000313" key="2">
    <source>
        <dbReference type="EMBL" id="OWP02833.1"/>
    </source>
</evidence>
<protein>
    <submittedName>
        <fullName evidence="2">Uncharacterized protein</fullName>
    </submittedName>
</protein>
<feature type="region of interest" description="Disordered" evidence="1">
    <location>
        <begin position="258"/>
        <end position="363"/>
    </location>
</feature>
<dbReference type="OrthoDB" id="5288142at2759"/>
<sequence length="1154" mass="125619">MNVAVKEGDAINPGERSPRAKPSPRIPYADLPDTNFGFHTGVGNSNSNANRTANHSHQSNELNSPLGRLSYIVNSSDAVAALSANASINHSTRSTLNASYDMIDSADILDDADADASSSLLSPLSAGHRKGSQIRSEFSPARPPATAQSPSEPPISIVRVASGLSVALRHPTPTLDRQRLQGAFTGNIEQLEKTAERLSMTSSIDDAIRELHDEQKRSDGRRTSLLSSPGMHTISRQISNASSIVEVNSAARSGGFSPTGFMISPRGSLTTGTRARSASKSSRFGSRPEPDLEGRPLDSFVNMSFSNFSMTSPDPNGSRSMAEHDENSNTLTRPVADEVGGHMGDTAPARPVGDSDPPTTSASMNTLEQAEIWQDFDGTHTASVPEEVFWSEHLSREPTTLLPPQRMLNFEDAPQNSRRRASQHGSILGSVYGSAHGSVHSDDNAQRRLSVGNRMSSATMGRPQSYADPTTGQEMVYYPAPVPMMLNLPQRLSKAPSSVVRNKKRSQVLSSIPAAARQSAIWLTDVLENEEDRDKAADAELEGKEYMAQHQRASMGGRRLTQDLAHMPAQLRASTFFDLPGPNQIVELKDQSAVATLDSILDASAHAPVSAFTDHAFAGTLGAEVYGRTHTRAARSTSQLMETQKKRTSSFNILRGKRATTSDIDMQRMRASTMDGAIKDAIETPADDEEHGDRATDTTPLNHSDAGDHSREASGDFGPDGEAKDSGEQPDDEGQRDDEIYHGPPTTLLAELQIRKQQQKLRTRPVAKAFPNGMHSTLLEMDAVAQVEQRSRKQKRINLAWEDPAMQAQENAEGSDEDVPLAILYAKKSRDVNRPMGLMERRDMEDNEPLSQRRNRLQGRPPAAPRAATMMNLPGLAPPSEEGETLADRVRRLKGSGNEGALPAARPVSGDFASEMLVQLGGDAPSPKDRGKGKEISTSPPPDEEETLGQRRKRLQAEREARAKGVDTSGETHPQRPDMKKRRSMADILQAHPTPGANRVATYQKPVGGLLGMHEKNAARRSSTMLNLSSPNLLAPQMQPQRVSSGGHRASPLQHFQQPHQQLQQQQQVPYNMNMNMNMYNPNPLFPQPTLGFNPAPTAFGTQIISPFGNPYAMQMGMPLQMGFNPNLAMGPGMAPLNQGQLDMVERWRQQVMQ</sequence>
<accession>A0A218Z5N5</accession>
<keyword evidence="3" id="KW-1185">Reference proteome</keyword>